<evidence type="ECO:0000313" key="1">
    <source>
        <dbReference type="EMBL" id="TBL67611.1"/>
    </source>
</evidence>
<dbReference type="AlphaFoldDB" id="A0A4Q9DC36"/>
<proteinExistence type="predicted"/>
<dbReference type="OrthoDB" id="9815231at2"/>
<dbReference type="Proteomes" id="UP000293142">
    <property type="component" value="Unassembled WGS sequence"/>
</dbReference>
<comment type="caution">
    <text evidence="1">The sequence shown here is derived from an EMBL/GenBank/DDBJ whole genome shotgun (WGS) entry which is preliminary data.</text>
</comment>
<protein>
    <submittedName>
        <fullName evidence="1">Transposase</fullName>
    </submittedName>
</protein>
<organism evidence="1 2">
    <name type="scientific">Paenibacillus thalictri</name>
    <dbReference type="NCBI Taxonomy" id="2527873"/>
    <lineage>
        <taxon>Bacteria</taxon>
        <taxon>Bacillati</taxon>
        <taxon>Bacillota</taxon>
        <taxon>Bacilli</taxon>
        <taxon>Bacillales</taxon>
        <taxon>Paenibacillaceae</taxon>
        <taxon>Paenibacillus</taxon>
    </lineage>
</organism>
<accession>A0A4Q9DC36</accession>
<evidence type="ECO:0000313" key="2">
    <source>
        <dbReference type="Proteomes" id="UP000293142"/>
    </source>
</evidence>
<keyword evidence="2" id="KW-1185">Reference proteome</keyword>
<dbReference type="EMBL" id="SIRE01000056">
    <property type="protein sequence ID" value="TBL67611.1"/>
    <property type="molecule type" value="Genomic_DNA"/>
</dbReference>
<gene>
    <name evidence="1" type="ORF">EYB31_39525</name>
</gene>
<reference evidence="1 2" key="1">
    <citation type="submission" date="2019-02" db="EMBL/GenBank/DDBJ databases">
        <title>Paenibacillus sp. nov., isolated from surface-sterilized tissue of Thalictrum simplex L.</title>
        <authorList>
            <person name="Tuo L."/>
        </authorList>
    </citation>
    <scope>NUCLEOTIDE SEQUENCE [LARGE SCALE GENOMIC DNA]</scope>
    <source>
        <strain evidence="1 2">N2SHLJ1</strain>
    </source>
</reference>
<name>A0A4Q9DC36_9BACL</name>
<sequence length="49" mass="5852">MNRKRVRRLMHLMGLKAFYPKPNLSERFHTQCACPYLLHGLTIDRPNQV</sequence>